<dbReference type="SMART" id="SM00848">
    <property type="entry name" value="Inhibitor_I29"/>
    <property type="match status" value="1"/>
</dbReference>
<dbReference type="PANTHER" id="PTHR12411">
    <property type="entry name" value="CYSTEINE PROTEASE FAMILY C1-RELATED"/>
    <property type="match status" value="1"/>
</dbReference>
<dbReference type="PRINTS" id="PR00705">
    <property type="entry name" value="PAPAIN"/>
</dbReference>
<sequence length="320" mass="35690">MLERHEGWMARHGRVYKDAQEKERRYNTFKSNVEFIKGFNKKGENQYTLGINKFADLTNEEYQAMRKGYKRRRLPEIMSSSVKAAPNNNFRYENVTDVPKSKDYFSFGAVTTVKDQGQCGCGWAFSAVAAVEGLNFLKTGNTVSLSEQELVDCDVGLVNDGCHYGEVGYAFEYMIERNRSLATYADYGYKGTDGGSCKADDYNNTDAAITVKGFELVPENNETALLQAVANQPVSVAIDDNGEFFQNYADGVFSGPCGTNLTHAVIVIGYGEEDGKKYWLIKNSWGEDWGHNGYMKLQRDVPAKEGLCGIAVAAYYPTSE</sequence>
<evidence type="ECO:0000313" key="10">
    <source>
        <dbReference type="EMBL" id="KAB2630308.1"/>
    </source>
</evidence>
<dbReference type="EMBL" id="SMOL01000143">
    <property type="protein sequence ID" value="KAB2630308.1"/>
    <property type="molecule type" value="Genomic_DNA"/>
</dbReference>
<keyword evidence="11" id="KW-1185">Reference proteome</keyword>
<dbReference type="Pfam" id="PF08246">
    <property type="entry name" value="Inhibitor_I29"/>
    <property type="match status" value="1"/>
</dbReference>
<evidence type="ECO:0000256" key="5">
    <source>
        <dbReference type="ARBA" id="ARBA00022807"/>
    </source>
</evidence>
<keyword evidence="2" id="KW-0645">Protease</keyword>
<gene>
    <name evidence="10" type="ORF">D8674_007827</name>
</gene>
<dbReference type="InterPro" id="IPR013128">
    <property type="entry name" value="Peptidase_C1A"/>
</dbReference>
<dbReference type="InterPro" id="IPR013201">
    <property type="entry name" value="Prot_inhib_I29"/>
</dbReference>
<dbReference type="FunFam" id="3.90.70.10:FF:000067">
    <property type="entry name" value="Senescence-specific cysteine protease"/>
    <property type="match status" value="1"/>
</dbReference>
<keyword evidence="7" id="KW-0325">Glycoprotein</keyword>
<evidence type="ECO:0000256" key="4">
    <source>
        <dbReference type="ARBA" id="ARBA00022801"/>
    </source>
</evidence>
<dbReference type="Proteomes" id="UP000327157">
    <property type="component" value="Chromosome 12"/>
</dbReference>
<keyword evidence="6" id="KW-1015">Disulfide bond</keyword>
<evidence type="ECO:0000256" key="7">
    <source>
        <dbReference type="ARBA" id="ARBA00023180"/>
    </source>
</evidence>
<organism evidence="10 11">
    <name type="scientific">Pyrus ussuriensis x Pyrus communis</name>
    <dbReference type="NCBI Taxonomy" id="2448454"/>
    <lineage>
        <taxon>Eukaryota</taxon>
        <taxon>Viridiplantae</taxon>
        <taxon>Streptophyta</taxon>
        <taxon>Embryophyta</taxon>
        <taxon>Tracheophyta</taxon>
        <taxon>Spermatophyta</taxon>
        <taxon>Magnoliopsida</taxon>
        <taxon>eudicotyledons</taxon>
        <taxon>Gunneridae</taxon>
        <taxon>Pentapetalae</taxon>
        <taxon>rosids</taxon>
        <taxon>fabids</taxon>
        <taxon>Rosales</taxon>
        <taxon>Rosaceae</taxon>
        <taxon>Amygdaloideae</taxon>
        <taxon>Maleae</taxon>
        <taxon>Pyrus</taxon>
    </lineage>
</organism>
<protein>
    <submittedName>
        <fullName evidence="10">Zingipain-2-like</fullName>
    </submittedName>
</protein>
<evidence type="ECO:0000256" key="6">
    <source>
        <dbReference type="ARBA" id="ARBA00023157"/>
    </source>
</evidence>
<dbReference type="InterPro" id="IPR025661">
    <property type="entry name" value="Pept_asp_AS"/>
</dbReference>
<reference evidence="10 11" key="1">
    <citation type="submission" date="2019-09" db="EMBL/GenBank/DDBJ databases">
        <authorList>
            <person name="Ou C."/>
        </authorList>
    </citation>
    <scope>NUCLEOTIDE SEQUENCE [LARGE SCALE GENOMIC DNA]</scope>
    <source>
        <strain evidence="10">S2</strain>
        <tissue evidence="10">Leaf</tissue>
    </source>
</reference>
<evidence type="ECO:0000256" key="1">
    <source>
        <dbReference type="ARBA" id="ARBA00008455"/>
    </source>
</evidence>
<dbReference type="InterPro" id="IPR039417">
    <property type="entry name" value="Peptidase_C1A_papain-like"/>
</dbReference>
<accession>A0A5N5HRU4</accession>
<dbReference type="InterPro" id="IPR038765">
    <property type="entry name" value="Papain-like_cys_pep_sf"/>
</dbReference>
<evidence type="ECO:0000313" key="11">
    <source>
        <dbReference type="Proteomes" id="UP000327157"/>
    </source>
</evidence>
<dbReference type="Gene3D" id="3.90.70.10">
    <property type="entry name" value="Cysteine proteinases"/>
    <property type="match status" value="1"/>
</dbReference>
<dbReference type="PROSITE" id="PS00640">
    <property type="entry name" value="THIOL_PROTEASE_ASN"/>
    <property type="match status" value="1"/>
</dbReference>
<dbReference type="CDD" id="cd02248">
    <property type="entry name" value="Peptidase_C1A"/>
    <property type="match status" value="1"/>
</dbReference>
<dbReference type="GO" id="GO:0006508">
    <property type="term" value="P:proteolysis"/>
    <property type="evidence" value="ECO:0007669"/>
    <property type="project" value="UniProtKB-KW"/>
</dbReference>
<keyword evidence="5" id="KW-0788">Thiol protease</keyword>
<dbReference type="OrthoDB" id="10253408at2759"/>
<comment type="similarity">
    <text evidence="1">Belongs to the peptidase C1 family.</text>
</comment>
<dbReference type="AlphaFoldDB" id="A0A5N5HRU4"/>
<name>A0A5N5HRU4_9ROSA</name>
<reference evidence="10 11" key="3">
    <citation type="submission" date="2019-11" db="EMBL/GenBank/DDBJ databases">
        <title>A de novo genome assembly of a pear dwarfing rootstock.</title>
        <authorList>
            <person name="Wang F."/>
            <person name="Wang J."/>
            <person name="Li S."/>
            <person name="Zhang Y."/>
            <person name="Fang M."/>
            <person name="Ma L."/>
            <person name="Zhao Y."/>
            <person name="Jiang S."/>
        </authorList>
    </citation>
    <scope>NUCLEOTIDE SEQUENCE [LARGE SCALE GENOMIC DNA]</scope>
    <source>
        <strain evidence="10">S2</strain>
        <tissue evidence="10">Leaf</tissue>
    </source>
</reference>
<proteinExistence type="inferred from homology"/>
<evidence type="ECO:0000259" key="9">
    <source>
        <dbReference type="SMART" id="SM00848"/>
    </source>
</evidence>
<dbReference type="InterPro" id="IPR000668">
    <property type="entry name" value="Peptidase_C1A_C"/>
</dbReference>
<dbReference type="SUPFAM" id="SSF54001">
    <property type="entry name" value="Cysteine proteinases"/>
    <property type="match status" value="1"/>
</dbReference>
<comment type="caution">
    <text evidence="10">The sequence shown here is derived from an EMBL/GenBank/DDBJ whole genome shotgun (WGS) entry which is preliminary data.</text>
</comment>
<dbReference type="Pfam" id="PF00112">
    <property type="entry name" value="Peptidase_C1"/>
    <property type="match status" value="1"/>
</dbReference>
<dbReference type="SMART" id="SM00645">
    <property type="entry name" value="Pept_C1"/>
    <property type="match status" value="1"/>
</dbReference>
<keyword evidence="3" id="KW-0732">Signal</keyword>
<feature type="domain" description="Peptidase C1A papain C-terminal" evidence="8">
    <location>
        <begin position="98"/>
        <end position="318"/>
    </location>
</feature>
<reference evidence="11" key="2">
    <citation type="submission" date="2019-10" db="EMBL/GenBank/DDBJ databases">
        <title>A de novo genome assembly of a pear dwarfing rootstock.</title>
        <authorList>
            <person name="Wang F."/>
            <person name="Wang J."/>
            <person name="Li S."/>
            <person name="Zhang Y."/>
            <person name="Fang M."/>
            <person name="Ma L."/>
            <person name="Zhao Y."/>
            <person name="Jiang S."/>
        </authorList>
    </citation>
    <scope>NUCLEOTIDE SEQUENCE [LARGE SCALE GENOMIC DNA]</scope>
</reference>
<feature type="domain" description="Cathepsin propeptide inhibitor" evidence="9">
    <location>
        <begin position="5"/>
        <end position="62"/>
    </location>
</feature>
<evidence type="ECO:0000259" key="8">
    <source>
        <dbReference type="SMART" id="SM00645"/>
    </source>
</evidence>
<evidence type="ECO:0000256" key="2">
    <source>
        <dbReference type="ARBA" id="ARBA00022670"/>
    </source>
</evidence>
<dbReference type="GO" id="GO:0008234">
    <property type="term" value="F:cysteine-type peptidase activity"/>
    <property type="evidence" value="ECO:0007669"/>
    <property type="project" value="UniProtKB-KW"/>
</dbReference>
<keyword evidence="4" id="KW-0378">Hydrolase</keyword>
<evidence type="ECO:0000256" key="3">
    <source>
        <dbReference type="ARBA" id="ARBA00022729"/>
    </source>
</evidence>